<keyword evidence="2" id="KW-1185">Reference proteome</keyword>
<evidence type="ECO:0000313" key="2">
    <source>
        <dbReference type="Proteomes" id="UP000076603"/>
    </source>
</evidence>
<evidence type="ECO:0008006" key="3">
    <source>
        <dbReference type="Google" id="ProtNLM"/>
    </source>
</evidence>
<dbReference type="AlphaFoldDB" id="A0A162QIY4"/>
<dbReference type="STRING" id="1121326.CLMAG_60760"/>
<sequence length="95" mass="11160">MTCLKCLAVDRKFQASGIGSAILQYITPQCKELSEFIGCRCLIIDAIREKVNWYKDRGFQFIDSEDNLKEYDVTIPMFIDFRDDEIVIDYFEEEV</sequence>
<dbReference type="OrthoDB" id="9779753at2"/>
<dbReference type="RefSeq" id="WP_066630816.1">
    <property type="nucleotide sequence ID" value="NZ_FQXL01000037.1"/>
</dbReference>
<gene>
    <name evidence="1" type="ORF">CLMAG_60760</name>
</gene>
<dbReference type="EMBL" id="LWAE01000016">
    <property type="protein sequence ID" value="KZL88583.1"/>
    <property type="molecule type" value="Genomic_DNA"/>
</dbReference>
<proteinExistence type="predicted"/>
<organism evidence="1 2">
    <name type="scientific">Clostridium magnum DSM 2767</name>
    <dbReference type="NCBI Taxonomy" id="1121326"/>
    <lineage>
        <taxon>Bacteria</taxon>
        <taxon>Bacillati</taxon>
        <taxon>Bacillota</taxon>
        <taxon>Clostridia</taxon>
        <taxon>Eubacteriales</taxon>
        <taxon>Clostridiaceae</taxon>
        <taxon>Clostridium</taxon>
    </lineage>
</organism>
<dbReference type="PATRIC" id="fig|1121326.3.peg.6139"/>
<accession>A0A162QIY4</accession>
<dbReference type="SUPFAM" id="SSF55729">
    <property type="entry name" value="Acyl-CoA N-acyltransferases (Nat)"/>
    <property type="match status" value="1"/>
</dbReference>
<reference evidence="1 2" key="1">
    <citation type="submission" date="2016-04" db="EMBL/GenBank/DDBJ databases">
        <title>Genome sequence of Clostridium magnum DSM 2767.</title>
        <authorList>
            <person name="Poehlein A."/>
            <person name="Uhlig R."/>
            <person name="Fischer R."/>
            <person name="Bahl H."/>
            <person name="Daniel R."/>
        </authorList>
    </citation>
    <scope>NUCLEOTIDE SEQUENCE [LARGE SCALE GENOMIC DNA]</scope>
    <source>
        <strain evidence="1 2">DSM 2767</strain>
    </source>
</reference>
<dbReference type="InterPro" id="IPR016181">
    <property type="entry name" value="Acyl_CoA_acyltransferase"/>
</dbReference>
<comment type="caution">
    <text evidence="1">The sequence shown here is derived from an EMBL/GenBank/DDBJ whole genome shotgun (WGS) entry which is preliminary data.</text>
</comment>
<dbReference type="Gene3D" id="3.40.630.30">
    <property type="match status" value="1"/>
</dbReference>
<name>A0A162QIY4_9CLOT</name>
<dbReference type="Proteomes" id="UP000076603">
    <property type="component" value="Unassembled WGS sequence"/>
</dbReference>
<protein>
    <recommendedName>
        <fullName evidence="3">N-acetyltransferase domain-containing protein</fullName>
    </recommendedName>
</protein>
<evidence type="ECO:0000313" key="1">
    <source>
        <dbReference type="EMBL" id="KZL88583.1"/>
    </source>
</evidence>